<feature type="transmembrane region" description="Helical" evidence="1">
    <location>
        <begin position="200"/>
        <end position="221"/>
    </location>
</feature>
<feature type="transmembrane region" description="Helical" evidence="1">
    <location>
        <begin position="177"/>
        <end position="194"/>
    </location>
</feature>
<dbReference type="RefSeq" id="WP_007919827.1">
    <property type="nucleotide sequence ID" value="NZ_ADVG01000004.1"/>
</dbReference>
<feature type="transmembrane region" description="Helical" evidence="1">
    <location>
        <begin position="62"/>
        <end position="82"/>
    </location>
</feature>
<keyword evidence="1" id="KW-1133">Transmembrane helix</keyword>
<keyword evidence="1" id="KW-0472">Membrane</keyword>
<name>D6TZP7_KTERA</name>
<dbReference type="FunCoup" id="D6TZP7">
    <property type="interactions" value="154"/>
</dbReference>
<reference evidence="2 3" key="1">
    <citation type="journal article" date="2011" name="Stand. Genomic Sci.">
        <title>Non-contiguous finished genome sequence and contextual data of the filamentous soil bacterium Ktedonobacter racemifer type strain (SOSP1-21).</title>
        <authorList>
            <person name="Chang Y.J."/>
            <person name="Land M."/>
            <person name="Hauser L."/>
            <person name="Chertkov O."/>
            <person name="Del Rio T.G."/>
            <person name="Nolan M."/>
            <person name="Copeland A."/>
            <person name="Tice H."/>
            <person name="Cheng J.F."/>
            <person name="Lucas S."/>
            <person name="Han C."/>
            <person name="Goodwin L."/>
            <person name="Pitluck S."/>
            <person name="Ivanova N."/>
            <person name="Ovchinikova G."/>
            <person name="Pati A."/>
            <person name="Chen A."/>
            <person name="Palaniappan K."/>
            <person name="Mavromatis K."/>
            <person name="Liolios K."/>
            <person name="Brettin T."/>
            <person name="Fiebig A."/>
            <person name="Rohde M."/>
            <person name="Abt B."/>
            <person name="Goker M."/>
            <person name="Detter J.C."/>
            <person name="Woyke T."/>
            <person name="Bristow J."/>
            <person name="Eisen J.A."/>
            <person name="Markowitz V."/>
            <person name="Hugenholtz P."/>
            <person name="Kyrpides N.C."/>
            <person name="Klenk H.P."/>
            <person name="Lapidus A."/>
        </authorList>
    </citation>
    <scope>NUCLEOTIDE SEQUENCE [LARGE SCALE GENOMIC DNA]</scope>
    <source>
        <strain evidence="3">DSM 44963</strain>
    </source>
</reference>
<organism evidence="2 3">
    <name type="scientific">Ktedonobacter racemifer DSM 44963</name>
    <dbReference type="NCBI Taxonomy" id="485913"/>
    <lineage>
        <taxon>Bacteria</taxon>
        <taxon>Bacillati</taxon>
        <taxon>Chloroflexota</taxon>
        <taxon>Ktedonobacteria</taxon>
        <taxon>Ktedonobacterales</taxon>
        <taxon>Ktedonobacteraceae</taxon>
        <taxon>Ktedonobacter</taxon>
    </lineage>
</organism>
<feature type="transmembrane region" description="Helical" evidence="1">
    <location>
        <begin position="233"/>
        <end position="253"/>
    </location>
</feature>
<sequence>MSNQLSAFLGVFRYEFLMQVRRRALWITFTVVFLLFSLFFVASDILKDVPAFLAQTSLVTVIIFWTLYINTYLPICVGVLLADRLPRDHRVKVDELLTTTSAGLNVRLLGKYLGAMSATLMPMVLFYIIGTIYITVLSQNIMTIPIAVVTFLAIVIPGMLFISAFSIACPAVMKVPIYQFLFIGYWLWGNIFWFRPEIPTLGRTIIAPIGIFMAFGLFGHAGFDTRGLHITPALGLASIAVLVGTALLVMLALTRYLQWQQARQ</sequence>
<keyword evidence="3" id="KW-1185">Reference proteome</keyword>
<feature type="transmembrane region" description="Helical" evidence="1">
    <location>
        <begin position="24"/>
        <end position="42"/>
    </location>
</feature>
<accession>D6TZP7</accession>
<dbReference type="AlphaFoldDB" id="D6TZP7"/>
<comment type="caution">
    <text evidence="2">The sequence shown here is derived from an EMBL/GenBank/DDBJ whole genome shotgun (WGS) entry which is preliminary data.</text>
</comment>
<gene>
    <name evidence="2" type="ORF">Krac_2811</name>
</gene>
<feature type="transmembrane region" description="Helical" evidence="1">
    <location>
        <begin position="112"/>
        <end position="136"/>
    </location>
</feature>
<evidence type="ECO:0000256" key="1">
    <source>
        <dbReference type="SAM" id="Phobius"/>
    </source>
</evidence>
<dbReference type="STRING" id="485913.Krac_2811"/>
<proteinExistence type="predicted"/>
<protein>
    <recommendedName>
        <fullName evidence="4">ABC-2 type transporter</fullName>
    </recommendedName>
</protein>
<dbReference type="Proteomes" id="UP000004508">
    <property type="component" value="Unassembled WGS sequence"/>
</dbReference>
<dbReference type="eggNOG" id="COG1277">
    <property type="taxonomic scope" value="Bacteria"/>
</dbReference>
<keyword evidence="1" id="KW-0812">Transmembrane</keyword>
<evidence type="ECO:0000313" key="2">
    <source>
        <dbReference type="EMBL" id="EFH82037.1"/>
    </source>
</evidence>
<dbReference type="InParanoid" id="D6TZP7"/>
<feature type="transmembrane region" description="Helical" evidence="1">
    <location>
        <begin position="142"/>
        <end position="165"/>
    </location>
</feature>
<dbReference type="EMBL" id="ADVG01000004">
    <property type="protein sequence ID" value="EFH82037.1"/>
    <property type="molecule type" value="Genomic_DNA"/>
</dbReference>
<dbReference type="OrthoDB" id="152848at2"/>
<evidence type="ECO:0000313" key="3">
    <source>
        <dbReference type="Proteomes" id="UP000004508"/>
    </source>
</evidence>
<evidence type="ECO:0008006" key="4">
    <source>
        <dbReference type="Google" id="ProtNLM"/>
    </source>
</evidence>